<evidence type="ECO:0000256" key="3">
    <source>
        <dbReference type="SAM" id="Phobius"/>
    </source>
</evidence>
<dbReference type="AlphaFoldDB" id="A0A9P8YCK3"/>
<evidence type="ECO:0000256" key="2">
    <source>
        <dbReference type="SAM" id="MobiDB-lite"/>
    </source>
</evidence>
<reference evidence="4" key="1">
    <citation type="journal article" date="2021" name="Nat. Commun.">
        <title>Genetic determinants of endophytism in the Arabidopsis root mycobiome.</title>
        <authorList>
            <person name="Mesny F."/>
            <person name="Miyauchi S."/>
            <person name="Thiergart T."/>
            <person name="Pickel B."/>
            <person name="Atanasova L."/>
            <person name="Karlsson M."/>
            <person name="Huettel B."/>
            <person name="Barry K.W."/>
            <person name="Haridas S."/>
            <person name="Chen C."/>
            <person name="Bauer D."/>
            <person name="Andreopoulos W."/>
            <person name="Pangilinan J."/>
            <person name="LaButti K."/>
            <person name="Riley R."/>
            <person name="Lipzen A."/>
            <person name="Clum A."/>
            <person name="Drula E."/>
            <person name="Henrissat B."/>
            <person name="Kohler A."/>
            <person name="Grigoriev I.V."/>
            <person name="Martin F.M."/>
            <person name="Hacquard S."/>
        </authorList>
    </citation>
    <scope>NUCLEOTIDE SEQUENCE</scope>
    <source>
        <strain evidence="4">MPI-CAGE-CH-0230</strain>
    </source>
</reference>
<feature type="compositionally biased region" description="Basic and acidic residues" evidence="2">
    <location>
        <begin position="262"/>
        <end position="276"/>
    </location>
</feature>
<evidence type="ECO:0000313" key="4">
    <source>
        <dbReference type="EMBL" id="KAH7033608.1"/>
    </source>
</evidence>
<proteinExistence type="inferred from homology"/>
<organism evidence="4 5">
    <name type="scientific">Microdochium trichocladiopsis</name>
    <dbReference type="NCBI Taxonomy" id="1682393"/>
    <lineage>
        <taxon>Eukaryota</taxon>
        <taxon>Fungi</taxon>
        <taxon>Dikarya</taxon>
        <taxon>Ascomycota</taxon>
        <taxon>Pezizomycotina</taxon>
        <taxon>Sordariomycetes</taxon>
        <taxon>Xylariomycetidae</taxon>
        <taxon>Xylariales</taxon>
        <taxon>Microdochiaceae</taxon>
        <taxon>Microdochium</taxon>
    </lineage>
</organism>
<dbReference type="EMBL" id="JAGTJQ010000004">
    <property type="protein sequence ID" value="KAH7033608.1"/>
    <property type="molecule type" value="Genomic_DNA"/>
</dbReference>
<feature type="compositionally biased region" description="Basic and acidic residues" evidence="2">
    <location>
        <begin position="287"/>
        <end position="307"/>
    </location>
</feature>
<evidence type="ECO:0000313" key="5">
    <source>
        <dbReference type="Proteomes" id="UP000756346"/>
    </source>
</evidence>
<feature type="region of interest" description="Disordered" evidence="2">
    <location>
        <begin position="1"/>
        <end position="38"/>
    </location>
</feature>
<comment type="caution">
    <text evidence="4">The sequence shown here is derived from an EMBL/GenBank/DDBJ whole genome shotgun (WGS) entry which is preliminary data.</text>
</comment>
<evidence type="ECO:0008006" key="6">
    <source>
        <dbReference type="Google" id="ProtNLM"/>
    </source>
</evidence>
<dbReference type="InterPro" id="IPR021765">
    <property type="entry name" value="UstYa-like"/>
</dbReference>
<dbReference type="OrthoDB" id="3687641at2759"/>
<dbReference type="GeneID" id="70183302"/>
<keyword evidence="3" id="KW-0472">Membrane</keyword>
<feature type="region of interest" description="Disordered" evidence="2">
    <location>
        <begin position="239"/>
        <end position="307"/>
    </location>
</feature>
<accession>A0A9P8YCK3</accession>
<name>A0A9P8YCK3_9PEZI</name>
<keyword evidence="5" id="KW-1185">Reference proteome</keyword>
<protein>
    <recommendedName>
        <fullName evidence="6">Tat pathway signal sequence</fullName>
    </recommendedName>
</protein>
<dbReference type="PANTHER" id="PTHR33365">
    <property type="entry name" value="YALI0B05434P"/>
    <property type="match status" value="1"/>
</dbReference>
<dbReference type="RefSeq" id="XP_046014440.1">
    <property type="nucleotide sequence ID" value="XM_046153756.1"/>
</dbReference>
<gene>
    <name evidence="4" type="ORF">B0I36DRAFT_321752</name>
</gene>
<sequence length="358" mass="39437">MNRNKEEEQTVPLTNGADDDLDSEYGSQSSSTPFNGRRAHKRRSTCRTYCCTVIGYAVFATIFIFIGAQITRHNLDLDRRCSRYTTKHSPLVDHVAIKYTDQKFNGTFMKEDIYRQPASPEVDEAWTALGVDARPGIISKAEGFASGLGPGHVQVSEKYGGGFIVNVEAMHHLHCLNLLRQSLYFNYPYYKKLGQGAFVNGDDIVQLHVTHCLDTVRQVLMCNADTGILGQVWSVAQGGGEHSHQLGQHPSHPVGTGSHADGGSESHDGADGDNHRSRSSPRTNSRLRRDGGGHESQDEGAVDHDVKPQAFPDFKTVHKCKNFDAIREYALAIQAPDQAVPPDFFVPADPDYIVMGTP</sequence>
<keyword evidence="3" id="KW-0812">Transmembrane</keyword>
<comment type="similarity">
    <text evidence="1">Belongs to the ustYa family.</text>
</comment>
<dbReference type="GO" id="GO:0043386">
    <property type="term" value="P:mycotoxin biosynthetic process"/>
    <property type="evidence" value="ECO:0007669"/>
    <property type="project" value="InterPro"/>
</dbReference>
<feature type="compositionally biased region" description="Polar residues" evidence="2">
    <location>
        <begin position="25"/>
        <end position="34"/>
    </location>
</feature>
<evidence type="ECO:0000256" key="1">
    <source>
        <dbReference type="ARBA" id="ARBA00035112"/>
    </source>
</evidence>
<dbReference type="PANTHER" id="PTHR33365:SF13">
    <property type="entry name" value="TAT PATHWAY SIGNAL SEQUENCE"/>
    <property type="match status" value="1"/>
</dbReference>
<feature type="transmembrane region" description="Helical" evidence="3">
    <location>
        <begin position="48"/>
        <end position="70"/>
    </location>
</feature>
<dbReference type="Pfam" id="PF11807">
    <property type="entry name" value="UstYa"/>
    <property type="match status" value="1"/>
</dbReference>
<keyword evidence="3" id="KW-1133">Transmembrane helix</keyword>
<dbReference type="Proteomes" id="UP000756346">
    <property type="component" value="Unassembled WGS sequence"/>
</dbReference>